<dbReference type="GO" id="GO:0016787">
    <property type="term" value="F:hydrolase activity"/>
    <property type="evidence" value="ECO:0007669"/>
    <property type="project" value="InterPro"/>
</dbReference>
<organism evidence="2 3">
    <name type="scientific">Exserohilum turcicum (strain 28A)</name>
    <name type="common">Northern leaf blight fungus</name>
    <name type="synonym">Setosphaeria turcica</name>
    <dbReference type="NCBI Taxonomy" id="671987"/>
    <lineage>
        <taxon>Eukaryota</taxon>
        <taxon>Fungi</taxon>
        <taxon>Dikarya</taxon>
        <taxon>Ascomycota</taxon>
        <taxon>Pezizomycotina</taxon>
        <taxon>Dothideomycetes</taxon>
        <taxon>Pleosporomycetidae</taxon>
        <taxon>Pleosporales</taxon>
        <taxon>Pleosporineae</taxon>
        <taxon>Pleosporaceae</taxon>
        <taxon>Exserohilum</taxon>
    </lineage>
</organism>
<evidence type="ECO:0000313" key="3">
    <source>
        <dbReference type="Proteomes" id="UP000016935"/>
    </source>
</evidence>
<gene>
    <name evidence="2" type="ORF">SETTUDRAFT_157538</name>
</gene>
<dbReference type="Gene3D" id="3.60.21.10">
    <property type="match status" value="1"/>
</dbReference>
<evidence type="ECO:0000259" key="1">
    <source>
        <dbReference type="Pfam" id="PF00149"/>
    </source>
</evidence>
<dbReference type="PANTHER" id="PTHR12905:SF0">
    <property type="entry name" value="CALCINEURIN-LIKE PHOSPHOESTERASE DOMAIN-CONTAINING PROTEIN"/>
    <property type="match status" value="1"/>
</dbReference>
<dbReference type="InterPro" id="IPR051693">
    <property type="entry name" value="UPF0046_metallophosphoest"/>
</dbReference>
<dbReference type="SUPFAM" id="SSF56300">
    <property type="entry name" value="Metallo-dependent phosphatases"/>
    <property type="match status" value="1"/>
</dbReference>
<keyword evidence="3" id="KW-1185">Reference proteome</keyword>
<dbReference type="OrthoDB" id="630188at2759"/>
<reference evidence="2 3" key="1">
    <citation type="journal article" date="2012" name="PLoS Pathog.">
        <title>Diverse lifestyles and strategies of plant pathogenesis encoded in the genomes of eighteen Dothideomycetes fungi.</title>
        <authorList>
            <person name="Ohm R.A."/>
            <person name="Feau N."/>
            <person name="Henrissat B."/>
            <person name="Schoch C.L."/>
            <person name="Horwitz B.A."/>
            <person name="Barry K.W."/>
            <person name="Condon B.J."/>
            <person name="Copeland A.C."/>
            <person name="Dhillon B."/>
            <person name="Glaser F."/>
            <person name="Hesse C.N."/>
            <person name="Kosti I."/>
            <person name="LaButti K."/>
            <person name="Lindquist E.A."/>
            <person name="Lucas S."/>
            <person name="Salamov A.A."/>
            <person name="Bradshaw R.E."/>
            <person name="Ciuffetti L."/>
            <person name="Hamelin R.C."/>
            <person name="Kema G.H.J."/>
            <person name="Lawrence C."/>
            <person name="Scott J.A."/>
            <person name="Spatafora J.W."/>
            <person name="Turgeon B.G."/>
            <person name="de Wit P.J.G.M."/>
            <person name="Zhong S."/>
            <person name="Goodwin S.B."/>
            <person name="Grigoriev I.V."/>
        </authorList>
    </citation>
    <scope>NUCLEOTIDE SEQUENCE [LARGE SCALE GENOMIC DNA]</scope>
    <source>
        <strain evidence="3">28A</strain>
    </source>
</reference>
<protein>
    <recommendedName>
        <fullName evidence="1">Calcineurin-like phosphoesterase domain-containing protein</fullName>
    </recommendedName>
</protein>
<dbReference type="InterPro" id="IPR004843">
    <property type="entry name" value="Calcineurin-like_PHP"/>
</dbReference>
<feature type="domain" description="Calcineurin-like phosphoesterase" evidence="1">
    <location>
        <begin position="45"/>
        <end position="223"/>
    </location>
</feature>
<sequence>MILHCADWFGHRSSQPWVLNAQGLHTSYNIRARTRGIRTLSTPVRFLILSDMHGAELPQNLPQCEVLLHCGNLTEHGTPQSISSALQNLSKVDARLKLVIAGNHEVSLDRQYWLSHGGPEDDVKRAHALVASNGEASQYGTNFLSEGTHTFNLPCGATFKIYASPYTPGNGASALQYPSSNATPSWADNAGNSTSIIPEDVDIVMTHGPPKLKPRLYCFGHAHLARGSWNYEAHILKYGAHMELDDDPEPICHIFKDCVGCLSPGGAELFRGNRQYTLCVNAAMEGDKGVLEHPPWLVALDLPVRS</sequence>
<dbReference type="Pfam" id="PF00149">
    <property type="entry name" value="Metallophos"/>
    <property type="match status" value="1"/>
</dbReference>
<dbReference type="AlphaFoldDB" id="R0JVY8"/>
<evidence type="ECO:0000313" key="2">
    <source>
        <dbReference type="EMBL" id="EOA81634.1"/>
    </source>
</evidence>
<reference evidence="2 3" key="2">
    <citation type="journal article" date="2013" name="PLoS Genet.">
        <title>Comparative genome structure, secondary metabolite, and effector coding capacity across Cochliobolus pathogens.</title>
        <authorList>
            <person name="Condon B.J."/>
            <person name="Leng Y."/>
            <person name="Wu D."/>
            <person name="Bushley K.E."/>
            <person name="Ohm R.A."/>
            <person name="Otillar R."/>
            <person name="Martin J."/>
            <person name="Schackwitz W."/>
            <person name="Grimwood J."/>
            <person name="MohdZainudin N."/>
            <person name="Xue C."/>
            <person name="Wang R."/>
            <person name="Manning V.A."/>
            <person name="Dhillon B."/>
            <person name="Tu Z.J."/>
            <person name="Steffenson B.J."/>
            <person name="Salamov A."/>
            <person name="Sun H."/>
            <person name="Lowry S."/>
            <person name="LaButti K."/>
            <person name="Han J."/>
            <person name="Copeland A."/>
            <person name="Lindquist E."/>
            <person name="Barry K."/>
            <person name="Schmutz J."/>
            <person name="Baker S.E."/>
            <person name="Ciuffetti L.M."/>
            <person name="Grigoriev I.V."/>
            <person name="Zhong S."/>
            <person name="Turgeon B.G."/>
        </authorList>
    </citation>
    <scope>NUCLEOTIDE SEQUENCE [LARGE SCALE GENOMIC DNA]</scope>
    <source>
        <strain evidence="3">28A</strain>
    </source>
</reference>
<dbReference type="eggNOG" id="KOG3947">
    <property type="taxonomic scope" value="Eukaryota"/>
</dbReference>
<accession>R0JVY8</accession>
<dbReference type="Proteomes" id="UP000016935">
    <property type="component" value="Unassembled WGS sequence"/>
</dbReference>
<dbReference type="InterPro" id="IPR029052">
    <property type="entry name" value="Metallo-depent_PP-like"/>
</dbReference>
<dbReference type="RefSeq" id="XP_008031045.1">
    <property type="nucleotide sequence ID" value="XM_008032854.1"/>
</dbReference>
<dbReference type="HOGENOM" id="CLU_041441_2_1_1"/>
<dbReference type="PANTHER" id="PTHR12905">
    <property type="entry name" value="METALLOPHOSPHOESTERASE"/>
    <property type="match status" value="1"/>
</dbReference>
<proteinExistence type="predicted"/>
<name>R0JVY8_EXST2</name>
<dbReference type="GeneID" id="19397739"/>
<dbReference type="EMBL" id="KB908866">
    <property type="protein sequence ID" value="EOA81634.1"/>
    <property type="molecule type" value="Genomic_DNA"/>
</dbReference>